<keyword evidence="1" id="KW-0812">Transmembrane</keyword>
<dbReference type="PIRSF" id="PIRSF021383">
    <property type="entry name" value="YunB"/>
    <property type="match status" value="1"/>
</dbReference>
<dbReference type="RefSeq" id="WP_219779025.1">
    <property type="nucleotide sequence ID" value="NZ_JAHXPT010000004.1"/>
</dbReference>
<evidence type="ECO:0000313" key="3">
    <source>
        <dbReference type="Proteomes" id="UP001519921"/>
    </source>
</evidence>
<name>A0ABS7AMT5_9CLOT</name>
<dbReference type="EMBL" id="JAHXPT010000004">
    <property type="protein sequence ID" value="MBW6409970.1"/>
    <property type="molecule type" value="Genomic_DNA"/>
</dbReference>
<evidence type="ECO:0000313" key="2">
    <source>
        <dbReference type="EMBL" id="MBW6409970.1"/>
    </source>
</evidence>
<reference evidence="2 3" key="1">
    <citation type="submission" date="2021-07" db="EMBL/GenBank/DDBJ databases">
        <title>Clostridium weizhouense sp. nov., an anaerobic bacterium isolated from activated sludge of Petroleum wastewater.</title>
        <authorList>
            <person name="Li Q."/>
        </authorList>
    </citation>
    <scope>NUCLEOTIDE SEQUENCE [LARGE SCALE GENOMIC DNA]</scope>
    <source>
        <strain evidence="2 3">YB-6</strain>
    </source>
</reference>
<organism evidence="2 3">
    <name type="scientific">Clostridium weizhouense</name>
    <dbReference type="NCBI Taxonomy" id="2859781"/>
    <lineage>
        <taxon>Bacteria</taxon>
        <taxon>Bacillati</taxon>
        <taxon>Bacillota</taxon>
        <taxon>Clostridia</taxon>
        <taxon>Eubacteriales</taxon>
        <taxon>Clostridiaceae</taxon>
        <taxon>Clostridium</taxon>
    </lineage>
</organism>
<feature type="transmembrane region" description="Helical" evidence="1">
    <location>
        <begin position="12"/>
        <end position="34"/>
    </location>
</feature>
<evidence type="ECO:0000256" key="1">
    <source>
        <dbReference type="SAM" id="Phobius"/>
    </source>
</evidence>
<proteinExistence type="predicted"/>
<dbReference type="NCBIfam" id="TIGR02832">
    <property type="entry name" value="spo_yunB"/>
    <property type="match status" value="1"/>
</dbReference>
<dbReference type="InterPro" id="IPR014197">
    <property type="entry name" value="Sporulation_prot_YunB"/>
</dbReference>
<keyword evidence="1" id="KW-1133">Transmembrane helix</keyword>
<keyword evidence="1" id="KW-0472">Membrane</keyword>
<comment type="caution">
    <text evidence="2">The sequence shown here is derived from an EMBL/GenBank/DDBJ whole genome shotgun (WGS) entry which is preliminary data.</text>
</comment>
<keyword evidence="3" id="KW-1185">Reference proteome</keyword>
<accession>A0ABS7AMT5</accession>
<sequence length="222" mass="25297">MKYYTRRKKYKKFPNIIIVIITLLIIFNAIMLFLNKKLIPSLTKMSEIAVKSRVLNIINKNSIDIFSQEFNYEEMIKIQKDNDGNINLIQADTIKLNHLMSKLSMECNEELENLGDIKVNVPLGWFTDNSLYYSLGPKVPIRVENLGNINAFYESEFQSAGINQTRHIIYLNVEAKVRIILPTKTDELGISTRVPVSDTIIVGKTPNTAIDFNGNINGGILK</sequence>
<dbReference type="Pfam" id="PF09560">
    <property type="entry name" value="Spore_YunB"/>
    <property type="match status" value="1"/>
</dbReference>
<gene>
    <name evidence="2" type="primary">yunB</name>
    <name evidence="2" type="ORF">KYD98_07675</name>
</gene>
<protein>
    <submittedName>
        <fullName evidence="2">Sporulation protein YunB</fullName>
    </submittedName>
</protein>
<dbReference type="Proteomes" id="UP001519921">
    <property type="component" value="Unassembled WGS sequence"/>
</dbReference>